<comment type="caution">
    <text evidence="2">The sequence shown here is derived from an EMBL/GenBank/DDBJ whole genome shotgun (WGS) entry which is preliminary data.</text>
</comment>
<accession>A0A4R1B3K9</accession>
<evidence type="ECO:0000256" key="1">
    <source>
        <dbReference type="SAM" id="Phobius"/>
    </source>
</evidence>
<evidence type="ECO:0000313" key="3">
    <source>
        <dbReference type="Proteomes" id="UP000293846"/>
    </source>
</evidence>
<gene>
    <name evidence="2" type="ORF">E0Y62_08925</name>
</gene>
<sequence>MPPFHPDWLVNFWLKTPFLNMFDPHAVLIFLAVVTAMIVIIQRRSMADKQEADADEKQFQLLLKKKAVIEDQMALLDKQKKQGEIGEAQYYNRMKEYVHHLNNVKNELIRFT</sequence>
<dbReference type="STRING" id="1742358.GCA_001439605_03758"/>
<keyword evidence="1" id="KW-1133">Transmembrane helix</keyword>
<dbReference type="Proteomes" id="UP000293846">
    <property type="component" value="Unassembled WGS sequence"/>
</dbReference>
<reference evidence="2 3" key="1">
    <citation type="submission" date="2019-03" db="EMBL/GenBank/DDBJ databases">
        <authorList>
            <person name="Jensen L."/>
            <person name="Storgaard J."/>
            <person name="Sulaj E."/>
            <person name="Schramm A."/>
            <person name="Marshall I.P.G."/>
        </authorList>
    </citation>
    <scope>NUCLEOTIDE SEQUENCE [LARGE SCALE GENOMIC DNA]</scope>
    <source>
        <strain evidence="2 3">2017H2G3</strain>
    </source>
</reference>
<keyword evidence="1" id="KW-0812">Transmembrane</keyword>
<proteinExistence type="predicted"/>
<dbReference type="EMBL" id="SJTH01000008">
    <property type="protein sequence ID" value="TCJ04557.1"/>
    <property type="molecule type" value="Genomic_DNA"/>
</dbReference>
<keyword evidence="3" id="KW-1185">Reference proteome</keyword>
<evidence type="ECO:0000313" key="2">
    <source>
        <dbReference type="EMBL" id="TCJ04557.1"/>
    </source>
</evidence>
<dbReference type="AlphaFoldDB" id="A0A4R1B3K9"/>
<organism evidence="2 3">
    <name type="scientific">Cytobacillus praedii</name>
    <dbReference type="NCBI Taxonomy" id="1742358"/>
    <lineage>
        <taxon>Bacteria</taxon>
        <taxon>Bacillati</taxon>
        <taxon>Bacillota</taxon>
        <taxon>Bacilli</taxon>
        <taxon>Bacillales</taxon>
        <taxon>Bacillaceae</taxon>
        <taxon>Cytobacillus</taxon>
    </lineage>
</organism>
<keyword evidence="1" id="KW-0472">Membrane</keyword>
<name>A0A4R1B3K9_9BACI</name>
<dbReference type="OrthoDB" id="2934746at2"/>
<dbReference type="RefSeq" id="WP_057761223.1">
    <property type="nucleotide sequence ID" value="NZ_CP183326.1"/>
</dbReference>
<protein>
    <submittedName>
        <fullName evidence="2">Uncharacterized protein</fullName>
    </submittedName>
</protein>
<feature type="transmembrane region" description="Helical" evidence="1">
    <location>
        <begin position="22"/>
        <end position="41"/>
    </location>
</feature>